<keyword evidence="4 6" id="KW-1133">Transmembrane helix</keyword>
<comment type="similarity">
    <text evidence="2">Belongs to the oxidase-dependent Fe transporter (OFeT) (TC 9.A.10.1) family.</text>
</comment>
<evidence type="ECO:0000256" key="1">
    <source>
        <dbReference type="ARBA" id="ARBA00004141"/>
    </source>
</evidence>
<gene>
    <name evidence="7" type="ORF">MUN78_07505</name>
</gene>
<protein>
    <submittedName>
        <fullName evidence="7">FTR1 family protein</fullName>
    </submittedName>
</protein>
<keyword evidence="5 6" id="KW-0472">Membrane</keyword>
<reference evidence="7 8" key="1">
    <citation type="submission" date="2022-04" db="EMBL/GenBank/DDBJ databases">
        <title>Leucobacter sp. isolated from rhizosphere of garlic.</title>
        <authorList>
            <person name="Won M."/>
            <person name="Lee C.-M."/>
            <person name="Woen H.-Y."/>
            <person name="Kwon S.-W."/>
        </authorList>
    </citation>
    <scope>NUCLEOTIDE SEQUENCE [LARGE SCALE GENOMIC DNA]</scope>
    <source>
        <strain evidence="7 8">H21R-40</strain>
    </source>
</reference>
<organism evidence="7 8">
    <name type="scientific">Leucobacter allii</name>
    <dbReference type="NCBI Taxonomy" id="2932247"/>
    <lineage>
        <taxon>Bacteria</taxon>
        <taxon>Bacillati</taxon>
        <taxon>Actinomycetota</taxon>
        <taxon>Actinomycetes</taxon>
        <taxon>Micrococcales</taxon>
        <taxon>Microbacteriaceae</taxon>
        <taxon>Leucobacter</taxon>
    </lineage>
</organism>
<feature type="transmembrane region" description="Helical" evidence="6">
    <location>
        <begin position="187"/>
        <end position="207"/>
    </location>
</feature>
<comment type="subcellular location">
    <subcellularLocation>
        <location evidence="1">Membrane</location>
        <topology evidence="1">Multi-pass membrane protein</topology>
    </subcellularLocation>
</comment>
<dbReference type="Pfam" id="PF03239">
    <property type="entry name" value="FTR1"/>
    <property type="match status" value="1"/>
</dbReference>
<evidence type="ECO:0000313" key="8">
    <source>
        <dbReference type="Proteomes" id="UP000831786"/>
    </source>
</evidence>
<feature type="transmembrane region" description="Helical" evidence="6">
    <location>
        <begin position="152"/>
        <end position="175"/>
    </location>
</feature>
<name>A0ABY4FR63_9MICO</name>
<feature type="transmembrane region" description="Helical" evidence="6">
    <location>
        <begin position="46"/>
        <end position="72"/>
    </location>
</feature>
<keyword evidence="8" id="KW-1185">Reference proteome</keyword>
<feature type="transmembrane region" description="Helical" evidence="6">
    <location>
        <begin position="113"/>
        <end position="132"/>
    </location>
</feature>
<dbReference type="PANTHER" id="PTHR31632:SF2">
    <property type="entry name" value="PLASMA MEMBRANE IRON PERMEASE"/>
    <property type="match status" value="1"/>
</dbReference>
<sequence>MNEEAAPRMIGTLMIGLREGLEAALVVSVLLAYVRQLGRRDAAVKIWIGVGAAVLLSLLLGAVLTFGAYGLSFRAQEIIGGSLSIVAVAMVTWMVLWMLRAARGLSGELRGQVDRALLGGGWAVAAIGFVSVGREGLETALFIWATTRASDVAPLVGFLSAVSGILLAALLGWALFRGMIRIDLTRFFRWSGVLLIVFAAGVLAYAVHDLQEAAVLPGPFAATPAGAGPLLAAFTGDAAWAFRIPHLIAPDGALGAVLKGTLGFSPEMTKLEVIAWFAYLVPVMTLFLRASIAQERSIRTRKAAVERAAAPSKGTP</sequence>
<proteinExistence type="inferred from homology"/>
<evidence type="ECO:0000256" key="2">
    <source>
        <dbReference type="ARBA" id="ARBA00008333"/>
    </source>
</evidence>
<accession>A0ABY4FR63</accession>
<evidence type="ECO:0000256" key="3">
    <source>
        <dbReference type="ARBA" id="ARBA00022692"/>
    </source>
</evidence>
<dbReference type="RefSeq" id="WP_244729756.1">
    <property type="nucleotide sequence ID" value="NZ_CP095045.1"/>
</dbReference>
<dbReference type="InterPro" id="IPR004923">
    <property type="entry name" value="FTR1/Fip1/EfeU"/>
</dbReference>
<dbReference type="EMBL" id="CP095045">
    <property type="protein sequence ID" value="UOQ58659.1"/>
    <property type="molecule type" value="Genomic_DNA"/>
</dbReference>
<feature type="transmembrane region" description="Helical" evidence="6">
    <location>
        <begin position="12"/>
        <end position="34"/>
    </location>
</feature>
<keyword evidence="3 6" id="KW-0812">Transmembrane</keyword>
<dbReference type="NCBIfam" id="NF041756">
    <property type="entry name" value="EfeU"/>
    <property type="match status" value="1"/>
</dbReference>
<dbReference type="PANTHER" id="PTHR31632">
    <property type="entry name" value="IRON TRANSPORTER FTH1"/>
    <property type="match status" value="1"/>
</dbReference>
<feature type="transmembrane region" description="Helical" evidence="6">
    <location>
        <begin position="78"/>
        <end position="101"/>
    </location>
</feature>
<evidence type="ECO:0000313" key="7">
    <source>
        <dbReference type="EMBL" id="UOQ58659.1"/>
    </source>
</evidence>
<evidence type="ECO:0000256" key="5">
    <source>
        <dbReference type="ARBA" id="ARBA00023136"/>
    </source>
</evidence>
<dbReference type="Proteomes" id="UP000831786">
    <property type="component" value="Chromosome"/>
</dbReference>
<feature type="transmembrane region" description="Helical" evidence="6">
    <location>
        <begin position="273"/>
        <end position="292"/>
    </location>
</feature>
<evidence type="ECO:0000256" key="4">
    <source>
        <dbReference type="ARBA" id="ARBA00022989"/>
    </source>
</evidence>
<evidence type="ECO:0000256" key="6">
    <source>
        <dbReference type="SAM" id="Phobius"/>
    </source>
</evidence>